<comment type="similarity">
    <text evidence="1">Belongs to the class-II aminoacyl-tRNA synthetase family.</text>
</comment>
<dbReference type="PANTHER" id="PTHR30075:SF2">
    <property type="entry name" value="GLYCINE--TRNA LIGASE, CHLOROPLASTIC_MITOCHONDRIAL 2"/>
    <property type="match status" value="1"/>
</dbReference>
<gene>
    <name evidence="9" type="ORF">LCGC14_1522790</name>
</gene>
<keyword evidence="3" id="KW-0436">Ligase</keyword>
<evidence type="ECO:0000256" key="1">
    <source>
        <dbReference type="ARBA" id="ARBA00008226"/>
    </source>
</evidence>
<dbReference type="GO" id="GO:0004820">
    <property type="term" value="F:glycine-tRNA ligase activity"/>
    <property type="evidence" value="ECO:0007669"/>
    <property type="project" value="UniProtKB-EC"/>
</dbReference>
<dbReference type="AlphaFoldDB" id="A0A0F9LDP9"/>
<evidence type="ECO:0000313" key="9">
    <source>
        <dbReference type="EMBL" id="KKM62325.1"/>
    </source>
</evidence>
<reference evidence="9" key="1">
    <citation type="journal article" date="2015" name="Nature">
        <title>Complex archaea that bridge the gap between prokaryotes and eukaryotes.</title>
        <authorList>
            <person name="Spang A."/>
            <person name="Saw J.H."/>
            <person name="Jorgensen S.L."/>
            <person name="Zaremba-Niedzwiedzka K."/>
            <person name="Martijn J."/>
            <person name="Lind A.E."/>
            <person name="van Eijk R."/>
            <person name="Schleper C."/>
            <person name="Guy L."/>
            <person name="Ettema T.J."/>
        </authorList>
    </citation>
    <scope>NUCLEOTIDE SEQUENCE</scope>
</reference>
<evidence type="ECO:0000256" key="7">
    <source>
        <dbReference type="ARBA" id="ARBA00023146"/>
    </source>
</evidence>
<comment type="caution">
    <text evidence="9">The sequence shown here is derived from an EMBL/GenBank/DDBJ whole genome shotgun (WGS) entry which is preliminary data.</text>
</comment>
<name>A0A0F9LDP9_9ZZZZ</name>
<dbReference type="PANTHER" id="PTHR30075">
    <property type="entry name" value="GLYCYL-TRNA SYNTHETASE"/>
    <property type="match status" value="1"/>
</dbReference>
<keyword evidence="6" id="KW-0648">Protein biosynthesis</keyword>
<dbReference type="InterPro" id="IPR006194">
    <property type="entry name" value="Gly-tRNA-synth_heterodimer"/>
</dbReference>
<proteinExistence type="inferred from homology"/>
<evidence type="ECO:0000256" key="6">
    <source>
        <dbReference type="ARBA" id="ARBA00022917"/>
    </source>
</evidence>
<dbReference type="Pfam" id="PF02092">
    <property type="entry name" value="tRNA_synt_2f"/>
    <property type="match status" value="1"/>
</dbReference>
<dbReference type="InterPro" id="IPR015944">
    <property type="entry name" value="Gly-tRNA-synth_bsu"/>
</dbReference>
<keyword evidence="5" id="KW-0067">ATP-binding</keyword>
<evidence type="ECO:0000256" key="8">
    <source>
        <dbReference type="ARBA" id="ARBA00047937"/>
    </source>
</evidence>
<keyword evidence="7" id="KW-0030">Aminoacyl-tRNA synthetase</keyword>
<dbReference type="GO" id="GO:0005829">
    <property type="term" value="C:cytosol"/>
    <property type="evidence" value="ECO:0007669"/>
    <property type="project" value="TreeGrafter"/>
</dbReference>
<protein>
    <recommendedName>
        <fullName evidence="2">glycine--tRNA ligase</fullName>
        <ecNumber evidence="2">6.1.1.14</ecNumber>
    </recommendedName>
</protein>
<keyword evidence="4" id="KW-0547">Nucleotide-binding</keyword>
<evidence type="ECO:0000256" key="5">
    <source>
        <dbReference type="ARBA" id="ARBA00022840"/>
    </source>
</evidence>
<evidence type="ECO:0000256" key="4">
    <source>
        <dbReference type="ARBA" id="ARBA00022741"/>
    </source>
</evidence>
<dbReference type="GO" id="GO:0005524">
    <property type="term" value="F:ATP binding"/>
    <property type="evidence" value="ECO:0007669"/>
    <property type="project" value="UniProtKB-KW"/>
</dbReference>
<comment type="catalytic activity">
    <reaction evidence="8">
        <text>tRNA(Gly) + glycine + ATP = glycyl-tRNA(Gly) + AMP + diphosphate</text>
        <dbReference type="Rhea" id="RHEA:16013"/>
        <dbReference type="Rhea" id="RHEA-COMP:9664"/>
        <dbReference type="Rhea" id="RHEA-COMP:9683"/>
        <dbReference type="ChEBI" id="CHEBI:30616"/>
        <dbReference type="ChEBI" id="CHEBI:33019"/>
        <dbReference type="ChEBI" id="CHEBI:57305"/>
        <dbReference type="ChEBI" id="CHEBI:78442"/>
        <dbReference type="ChEBI" id="CHEBI:78522"/>
        <dbReference type="ChEBI" id="CHEBI:456215"/>
        <dbReference type="EC" id="6.1.1.14"/>
    </reaction>
</comment>
<dbReference type="NCBIfam" id="TIGR00211">
    <property type="entry name" value="glyS"/>
    <property type="match status" value="1"/>
</dbReference>
<feature type="non-terminal residue" evidence="9">
    <location>
        <position position="390"/>
    </location>
</feature>
<evidence type="ECO:0000256" key="2">
    <source>
        <dbReference type="ARBA" id="ARBA00012829"/>
    </source>
</evidence>
<organism evidence="9">
    <name type="scientific">marine sediment metagenome</name>
    <dbReference type="NCBI Taxonomy" id="412755"/>
    <lineage>
        <taxon>unclassified sequences</taxon>
        <taxon>metagenomes</taxon>
        <taxon>ecological metagenomes</taxon>
    </lineage>
</organism>
<dbReference type="PRINTS" id="PR01045">
    <property type="entry name" value="TRNASYNTHGB"/>
</dbReference>
<dbReference type="EC" id="6.1.1.14" evidence="2"/>
<dbReference type="EMBL" id="LAZR01011317">
    <property type="protein sequence ID" value="KKM62325.1"/>
    <property type="molecule type" value="Genomic_DNA"/>
</dbReference>
<accession>A0A0F9LDP9</accession>
<sequence length="390" mass="43529">MSNMTDKRDLLIELGTEELPPKALKKLIYAFEAGIKQGLEKAELSFDAIRSYAAPRRMAVVVDGLAVRQQDRLVERRGPAIAAAFDEDGNPTKALQGFARSCGATVDDLEKLETDKGTWLVFKQEQKGADTASLIVDILQQSLNDLPIPKRMRWGALPGEFVRPVHWLVLLFGDEVIPADVLGVTSGRESRGHRFHHPANIRIDTAQTYAPQLQTEGHVVVDMAARRAAIHGQVLELATQLGGQAVLNEDLLDEVTGLVEWPVALSGSFDKRFLELPAEALISSMEEHQKYFALTDENKNLMPCFIAMNNTVVKDRDLSGKGHERVIRARLKDAQFFYQSDLEVSFNVWIEKLKKVLFQARLGSMYEKVMRIQELGAFLADAGKYGSEIK</sequence>
<dbReference type="GO" id="GO:0006426">
    <property type="term" value="P:glycyl-tRNA aminoacylation"/>
    <property type="evidence" value="ECO:0007669"/>
    <property type="project" value="InterPro"/>
</dbReference>
<evidence type="ECO:0000256" key="3">
    <source>
        <dbReference type="ARBA" id="ARBA00022598"/>
    </source>
</evidence>